<dbReference type="Gene3D" id="1.10.3470.10">
    <property type="entry name" value="ABC transporter involved in vitamin B12 uptake, BtuC"/>
    <property type="match status" value="1"/>
</dbReference>
<dbReference type="PANTHER" id="PTHR30472">
    <property type="entry name" value="FERRIC ENTEROBACTIN TRANSPORT SYSTEM PERMEASE PROTEIN"/>
    <property type="match status" value="1"/>
</dbReference>
<evidence type="ECO:0000313" key="10">
    <source>
        <dbReference type="Proteomes" id="UP000539953"/>
    </source>
</evidence>
<dbReference type="GO" id="GO:0022857">
    <property type="term" value="F:transmembrane transporter activity"/>
    <property type="evidence" value="ECO:0007669"/>
    <property type="project" value="InterPro"/>
</dbReference>
<proteinExistence type="inferred from homology"/>
<feature type="transmembrane region" description="Helical" evidence="8">
    <location>
        <begin position="317"/>
        <end position="334"/>
    </location>
</feature>
<feature type="transmembrane region" description="Helical" evidence="8">
    <location>
        <begin position="157"/>
        <end position="179"/>
    </location>
</feature>
<dbReference type="InterPro" id="IPR037294">
    <property type="entry name" value="ABC_BtuC-like"/>
</dbReference>
<dbReference type="AlphaFoldDB" id="A0A7W8FUX1"/>
<comment type="subcellular location">
    <subcellularLocation>
        <location evidence="1">Cell membrane</location>
        <topology evidence="1">Multi-pass membrane protein</topology>
    </subcellularLocation>
</comment>
<evidence type="ECO:0000256" key="7">
    <source>
        <dbReference type="ARBA" id="ARBA00023136"/>
    </source>
</evidence>
<evidence type="ECO:0000256" key="8">
    <source>
        <dbReference type="SAM" id="Phobius"/>
    </source>
</evidence>
<dbReference type="InterPro" id="IPR000522">
    <property type="entry name" value="ABC_transptr_permease_BtuC"/>
</dbReference>
<evidence type="ECO:0000256" key="5">
    <source>
        <dbReference type="ARBA" id="ARBA00022692"/>
    </source>
</evidence>
<evidence type="ECO:0000256" key="1">
    <source>
        <dbReference type="ARBA" id="ARBA00004651"/>
    </source>
</evidence>
<evidence type="ECO:0000256" key="6">
    <source>
        <dbReference type="ARBA" id="ARBA00022989"/>
    </source>
</evidence>
<feature type="transmembrane region" description="Helical" evidence="8">
    <location>
        <begin position="71"/>
        <end position="92"/>
    </location>
</feature>
<feature type="transmembrane region" description="Helical" evidence="8">
    <location>
        <begin position="124"/>
        <end position="145"/>
    </location>
</feature>
<evidence type="ECO:0000256" key="3">
    <source>
        <dbReference type="ARBA" id="ARBA00022448"/>
    </source>
</evidence>
<name>A0A7W8FUX1_9FIRM</name>
<dbReference type="SUPFAM" id="SSF81345">
    <property type="entry name" value="ABC transporter involved in vitamin B12 uptake, BtuC"/>
    <property type="match status" value="1"/>
</dbReference>
<evidence type="ECO:0000256" key="2">
    <source>
        <dbReference type="ARBA" id="ARBA00007935"/>
    </source>
</evidence>
<feature type="transmembrane region" description="Helical" evidence="8">
    <location>
        <begin position="288"/>
        <end position="305"/>
    </location>
</feature>
<keyword evidence="10" id="KW-1185">Reference proteome</keyword>
<reference evidence="9 10" key="1">
    <citation type="submission" date="2020-08" db="EMBL/GenBank/DDBJ databases">
        <title>Genomic Encyclopedia of Type Strains, Phase IV (KMG-IV): sequencing the most valuable type-strain genomes for metagenomic binning, comparative biology and taxonomic classification.</title>
        <authorList>
            <person name="Goeker M."/>
        </authorList>
    </citation>
    <scope>NUCLEOTIDE SEQUENCE [LARGE SCALE GENOMIC DNA]</scope>
    <source>
        <strain evidence="9 10">DSM 25799</strain>
    </source>
</reference>
<dbReference type="FunFam" id="1.10.3470.10:FF:000001">
    <property type="entry name" value="Vitamin B12 ABC transporter permease BtuC"/>
    <property type="match status" value="1"/>
</dbReference>
<accession>A0A7W8FUX1</accession>
<dbReference type="EMBL" id="JACHHK010000003">
    <property type="protein sequence ID" value="MBB5183009.1"/>
    <property type="molecule type" value="Genomic_DNA"/>
</dbReference>
<feature type="transmembrane region" description="Helical" evidence="8">
    <location>
        <begin position="199"/>
        <end position="217"/>
    </location>
</feature>
<feature type="transmembrane region" description="Helical" evidence="8">
    <location>
        <begin position="246"/>
        <end position="268"/>
    </location>
</feature>
<gene>
    <name evidence="9" type="ORF">HNQ47_001029</name>
</gene>
<protein>
    <submittedName>
        <fullName evidence="9">Iron complex transport system permease protein</fullName>
    </submittedName>
</protein>
<dbReference type="PANTHER" id="PTHR30472:SF25">
    <property type="entry name" value="ABC TRANSPORTER PERMEASE PROTEIN MJ0876-RELATED"/>
    <property type="match status" value="1"/>
</dbReference>
<dbReference type="CDD" id="cd06550">
    <property type="entry name" value="TM_ABC_iron-siderophores_like"/>
    <property type="match status" value="1"/>
</dbReference>
<dbReference type="Pfam" id="PF01032">
    <property type="entry name" value="FecCD"/>
    <property type="match status" value="1"/>
</dbReference>
<keyword evidence="4" id="KW-1003">Cell membrane</keyword>
<comment type="caution">
    <text evidence="9">The sequence shown here is derived from an EMBL/GenBank/DDBJ whole genome shotgun (WGS) entry which is preliminary data.</text>
</comment>
<dbReference type="Proteomes" id="UP000539953">
    <property type="component" value="Unassembled WGS sequence"/>
</dbReference>
<keyword evidence="3" id="KW-0813">Transport</keyword>
<comment type="similarity">
    <text evidence="2">Belongs to the binding-protein-dependent transport system permease family. FecCD subfamily.</text>
</comment>
<dbReference type="GO" id="GO:0033214">
    <property type="term" value="P:siderophore-iron import into cell"/>
    <property type="evidence" value="ECO:0007669"/>
    <property type="project" value="TreeGrafter"/>
</dbReference>
<sequence>MRTSVTTKTKIILSILFCLLLTGIAVAAGSISISGTEMAAILRHHLFHASLPSSISAMTDTIFWKIRLPRVLVAFLVGGMLSVSGAVLQAVLENPLASSYTLGVSSGACLGAALFMVLPISAAWALPAGAFVFGLATVLVVLGLTRLLDRSAHNETIILVGIVFSLFVNAVMTLINVLYADNIRQLYMWMMGSFSSRGWQHIKIMLPVCIVGCIILSRCTRELDLLTFGDEQAMAMGVQTSKVKRILILTVTMLTAISVCFTGTIGFIDLVAPHVVRRIFGPQHRVVLPMAFVYGGGLLAFADMLSRCLAAPLEIPVGAIMALVGAPFFALLYFRKRSL</sequence>
<evidence type="ECO:0000256" key="4">
    <source>
        <dbReference type="ARBA" id="ARBA00022475"/>
    </source>
</evidence>
<dbReference type="GO" id="GO:0005886">
    <property type="term" value="C:plasma membrane"/>
    <property type="evidence" value="ECO:0007669"/>
    <property type="project" value="UniProtKB-SubCell"/>
</dbReference>
<keyword evidence="7 8" id="KW-0472">Membrane</keyword>
<keyword evidence="5 8" id="KW-0812">Transmembrane</keyword>
<keyword evidence="6 8" id="KW-1133">Transmembrane helix</keyword>
<organism evidence="9 10">
    <name type="scientific">Catenisphaera adipataccumulans</name>
    <dbReference type="NCBI Taxonomy" id="700500"/>
    <lineage>
        <taxon>Bacteria</taxon>
        <taxon>Bacillati</taxon>
        <taxon>Bacillota</taxon>
        <taxon>Erysipelotrichia</taxon>
        <taxon>Erysipelotrichales</taxon>
        <taxon>Erysipelotrichaceae</taxon>
        <taxon>Catenisphaera</taxon>
    </lineage>
</organism>
<dbReference type="RefSeq" id="WP_221248030.1">
    <property type="nucleotide sequence ID" value="NZ_JACHHK010000003.1"/>
</dbReference>
<feature type="transmembrane region" description="Helical" evidence="8">
    <location>
        <begin position="99"/>
        <end position="118"/>
    </location>
</feature>
<evidence type="ECO:0000313" key="9">
    <source>
        <dbReference type="EMBL" id="MBB5183009.1"/>
    </source>
</evidence>